<accession>A0A0F9BAH9</accession>
<dbReference type="AlphaFoldDB" id="A0A0F9BAH9"/>
<evidence type="ECO:0000313" key="1">
    <source>
        <dbReference type="EMBL" id="KKL10802.1"/>
    </source>
</evidence>
<organism evidence="1">
    <name type="scientific">marine sediment metagenome</name>
    <dbReference type="NCBI Taxonomy" id="412755"/>
    <lineage>
        <taxon>unclassified sequences</taxon>
        <taxon>metagenomes</taxon>
        <taxon>ecological metagenomes</taxon>
    </lineage>
</organism>
<sequence length="166" mass="17036">AGGAMLMTSGANDNEGGQIILGSAAGGGGFFPAANNHIWFEARIYAGVVRAAEFNYFVGLVDPTAAEIVPDDGGAFTFNNILGFTAQDTDVNWSSVGRRVAVEDLNPLGAGAVVTAAWHTIKGSGGGMTENGALTDCATSPSAFPVVFTALSWAIAVQQIIQIKKK</sequence>
<name>A0A0F9BAH9_9ZZZZ</name>
<feature type="non-terminal residue" evidence="1">
    <location>
        <position position="1"/>
    </location>
</feature>
<protein>
    <submittedName>
        <fullName evidence="1">Uncharacterized protein</fullName>
    </submittedName>
</protein>
<gene>
    <name evidence="1" type="ORF">LCGC14_2552170</name>
</gene>
<proteinExistence type="predicted"/>
<dbReference type="EMBL" id="LAZR01041913">
    <property type="protein sequence ID" value="KKL10802.1"/>
    <property type="molecule type" value="Genomic_DNA"/>
</dbReference>
<reference evidence="1" key="1">
    <citation type="journal article" date="2015" name="Nature">
        <title>Complex archaea that bridge the gap between prokaryotes and eukaryotes.</title>
        <authorList>
            <person name="Spang A."/>
            <person name="Saw J.H."/>
            <person name="Jorgensen S.L."/>
            <person name="Zaremba-Niedzwiedzka K."/>
            <person name="Martijn J."/>
            <person name="Lind A.E."/>
            <person name="van Eijk R."/>
            <person name="Schleper C."/>
            <person name="Guy L."/>
            <person name="Ettema T.J."/>
        </authorList>
    </citation>
    <scope>NUCLEOTIDE SEQUENCE</scope>
</reference>
<comment type="caution">
    <text evidence="1">The sequence shown here is derived from an EMBL/GenBank/DDBJ whole genome shotgun (WGS) entry which is preliminary data.</text>
</comment>